<proteinExistence type="inferred from homology"/>
<name>A0A2S4N6R6_9FLAO</name>
<evidence type="ECO:0000256" key="5">
    <source>
        <dbReference type="ARBA" id="ARBA00022989"/>
    </source>
</evidence>
<dbReference type="InterPro" id="IPR022764">
    <property type="entry name" value="Peptidase_S54_rhomboid_dom"/>
</dbReference>
<keyword evidence="4" id="KW-0378">Hydrolase</keyword>
<dbReference type="RefSeq" id="WP_103726505.1">
    <property type="nucleotide sequence ID" value="NZ_PQNY01000011.1"/>
</dbReference>
<evidence type="ECO:0000256" key="3">
    <source>
        <dbReference type="ARBA" id="ARBA00022692"/>
    </source>
</evidence>
<keyword evidence="11" id="KW-1185">Reference proteome</keyword>
<protein>
    <submittedName>
        <fullName evidence="10">Membrane associated rhomboid family serine protease</fullName>
    </submittedName>
</protein>
<dbReference type="InterPro" id="IPR046483">
    <property type="entry name" value="DUF6576"/>
</dbReference>
<dbReference type="OrthoDB" id="680602at2"/>
<dbReference type="InterPro" id="IPR035952">
    <property type="entry name" value="Rhomboid-like_sf"/>
</dbReference>
<dbReference type="GO" id="GO:0004252">
    <property type="term" value="F:serine-type endopeptidase activity"/>
    <property type="evidence" value="ECO:0007669"/>
    <property type="project" value="InterPro"/>
</dbReference>
<feature type="transmembrane region" description="Helical" evidence="7">
    <location>
        <begin position="67"/>
        <end position="91"/>
    </location>
</feature>
<feature type="domain" description="DUF6576" evidence="9">
    <location>
        <begin position="261"/>
        <end position="291"/>
    </location>
</feature>
<keyword evidence="10" id="KW-0645">Protease</keyword>
<evidence type="ECO:0000256" key="7">
    <source>
        <dbReference type="SAM" id="Phobius"/>
    </source>
</evidence>
<feature type="transmembrane region" description="Helical" evidence="7">
    <location>
        <begin position="21"/>
        <end position="47"/>
    </location>
</feature>
<feature type="transmembrane region" description="Helical" evidence="7">
    <location>
        <begin position="162"/>
        <end position="185"/>
    </location>
</feature>
<dbReference type="PANTHER" id="PTHR43731">
    <property type="entry name" value="RHOMBOID PROTEASE"/>
    <property type="match status" value="1"/>
</dbReference>
<evidence type="ECO:0000313" key="10">
    <source>
        <dbReference type="EMBL" id="POS01405.1"/>
    </source>
</evidence>
<evidence type="ECO:0000256" key="2">
    <source>
        <dbReference type="ARBA" id="ARBA00009045"/>
    </source>
</evidence>
<comment type="caution">
    <text evidence="10">The sequence shown here is derived from an EMBL/GenBank/DDBJ whole genome shotgun (WGS) entry which is preliminary data.</text>
</comment>
<gene>
    <name evidence="10" type="ORF">Q361_111116</name>
</gene>
<evidence type="ECO:0000259" key="9">
    <source>
        <dbReference type="Pfam" id="PF20216"/>
    </source>
</evidence>
<dbReference type="PANTHER" id="PTHR43731:SF14">
    <property type="entry name" value="PRESENILIN-ASSOCIATED RHOMBOID-LIKE PROTEIN, MITOCHONDRIAL"/>
    <property type="match status" value="1"/>
</dbReference>
<dbReference type="Gene3D" id="1.20.1540.10">
    <property type="entry name" value="Rhomboid-like"/>
    <property type="match status" value="1"/>
</dbReference>
<dbReference type="Proteomes" id="UP000237056">
    <property type="component" value="Unassembled WGS sequence"/>
</dbReference>
<evidence type="ECO:0000256" key="6">
    <source>
        <dbReference type="ARBA" id="ARBA00023136"/>
    </source>
</evidence>
<dbReference type="Pfam" id="PF20216">
    <property type="entry name" value="DUF6576"/>
    <property type="match status" value="1"/>
</dbReference>
<evidence type="ECO:0000256" key="1">
    <source>
        <dbReference type="ARBA" id="ARBA00004141"/>
    </source>
</evidence>
<feature type="transmembrane region" description="Helical" evidence="7">
    <location>
        <begin position="191"/>
        <end position="209"/>
    </location>
</feature>
<evidence type="ECO:0000313" key="11">
    <source>
        <dbReference type="Proteomes" id="UP000237056"/>
    </source>
</evidence>
<accession>A0A2S4N6R6</accession>
<sequence length="296" mass="33543">MSIVKDLKYQYKTGNIALKIIFWNVFLYVIPEVVFAVLKLFAINIPYLSYISLSSSWQHLASMPWTIVTYAFFHNGAMHLLFNMLMLHFVSNWFVSFFTQKQLFAVYVLGSIFSGFIYILGYQYLPALLGVGTTYLVGASAGIMALLFAVTTYQPYLEIKSIFGTVRLWHIAFVFIFLDLVQATVSNTGGHLSHIGGALFGFIFAKSLINGTDITSFFNKAIDKIVTLFKKDNAVPFKKVHVNYHKKAAPKSAPKTKIIIKNKEQQQIDEILEKISKSGYDSLTKEEKEFLFKAGK</sequence>
<keyword evidence="5 7" id="KW-1133">Transmembrane helix</keyword>
<feature type="transmembrane region" description="Helical" evidence="7">
    <location>
        <begin position="103"/>
        <end position="121"/>
    </location>
</feature>
<keyword evidence="3 7" id="KW-0812">Transmembrane</keyword>
<comment type="subcellular location">
    <subcellularLocation>
        <location evidence="1">Membrane</location>
        <topology evidence="1">Multi-pass membrane protein</topology>
    </subcellularLocation>
</comment>
<comment type="similarity">
    <text evidence="2">Belongs to the peptidase S54 family.</text>
</comment>
<dbReference type="GO" id="GO:0016020">
    <property type="term" value="C:membrane"/>
    <property type="evidence" value="ECO:0007669"/>
    <property type="project" value="UniProtKB-SubCell"/>
</dbReference>
<evidence type="ECO:0000256" key="4">
    <source>
        <dbReference type="ARBA" id="ARBA00022801"/>
    </source>
</evidence>
<dbReference type="InterPro" id="IPR050925">
    <property type="entry name" value="Rhomboid_protease_S54"/>
</dbReference>
<dbReference type="SUPFAM" id="SSF144091">
    <property type="entry name" value="Rhomboid-like"/>
    <property type="match status" value="1"/>
</dbReference>
<keyword evidence="6 7" id="KW-0472">Membrane</keyword>
<feature type="transmembrane region" description="Helical" evidence="7">
    <location>
        <begin position="127"/>
        <end position="150"/>
    </location>
</feature>
<reference evidence="10 11" key="1">
    <citation type="submission" date="2018-01" db="EMBL/GenBank/DDBJ databases">
        <title>Genomic Encyclopedia of Type Strains, Phase I: the one thousand microbial genomes (KMG-I) project.</title>
        <authorList>
            <person name="Goeker M."/>
        </authorList>
    </citation>
    <scope>NUCLEOTIDE SEQUENCE [LARGE SCALE GENOMIC DNA]</scope>
    <source>
        <strain evidence="10 11">DSM 17960</strain>
    </source>
</reference>
<organism evidence="10 11">
    <name type="scientific">Flavobacterium croceum DSM 17960</name>
    <dbReference type="NCBI Taxonomy" id="1121886"/>
    <lineage>
        <taxon>Bacteria</taxon>
        <taxon>Pseudomonadati</taxon>
        <taxon>Bacteroidota</taxon>
        <taxon>Flavobacteriia</taxon>
        <taxon>Flavobacteriales</taxon>
        <taxon>Flavobacteriaceae</taxon>
        <taxon>Flavobacterium</taxon>
    </lineage>
</organism>
<dbReference type="Pfam" id="PF01694">
    <property type="entry name" value="Rhomboid"/>
    <property type="match status" value="1"/>
</dbReference>
<dbReference type="AlphaFoldDB" id="A0A2S4N6R6"/>
<dbReference type="EMBL" id="PQNY01000011">
    <property type="protein sequence ID" value="POS01405.1"/>
    <property type="molecule type" value="Genomic_DNA"/>
</dbReference>
<dbReference type="GO" id="GO:0006508">
    <property type="term" value="P:proteolysis"/>
    <property type="evidence" value="ECO:0007669"/>
    <property type="project" value="UniProtKB-KW"/>
</dbReference>
<evidence type="ECO:0000259" key="8">
    <source>
        <dbReference type="Pfam" id="PF01694"/>
    </source>
</evidence>
<feature type="domain" description="Peptidase S54 rhomboid" evidence="8">
    <location>
        <begin position="63"/>
        <end position="206"/>
    </location>
</feature>